<gene>
    <name evidence="3" type="ORF">PH603_04710</name>
</gene>
<name>A0AAE9XTQ8_9PROT</name>
<feature type="domain" description="TadE-like" evidence="2">
    <location>
        <begin position="17"/>
        <end position="59"/>
    </location>
</feature>
<dbReference type="Proteomes" id="UP001217500">
    <property type="component" value="Chromosome"/>
</dbReference>
<protein>
    <submittedName>
        <fullName evidence="3">TadE/TadG family type IV pilus assembly protein</fullName>
    </submittedName>
</protein>
<sequence>MIRLRRTLTALRQQDDGVAAVEMVLALPVVLSLIVGTLEIANYYFVASALEHAVLKASRFGITGNETEGVSRDDVVREMIATQTFGRVDMDAVEINTLVYENFEDIGESEPYLDENANEVYDEGEPFTDINGNGEWDEDVGTVGLGNAGDIVLYRVQYSVESLTGMMPWIAKALPAEAAVAVRNEPY</sequence>
<proteinExistence type="predicted"/>
<dbReference type="Pfam" id="PF07811">
    <property type="entry name" value="TadE"/>
    <property type="match status" value="1"/>
</dbReference>
<accession>A0AAE9XTQ8</accession>
<evidence type="ECO:0000256" key="1">
    <source>
        <dbReference type="SAM" id="Phobius"/>
    </source>
</evidence>
<evidence type="ECO:0000313" key="4">
    <source>
        <dbReference type="Proteomes" id="UP001217500"/>
    </source>
</evidence>
<reference evidence="3" key="1">
    <citation type="submission" date="2023-01" db="EMBL/GenBank/DDBJ databases">
        <title>The genome sequence of Kordiimonadaceae bacterium 6D33.</title>
        <authorList>
            <person name="Liu Y."/>
        </authorList>
    </citation>
    <scope>NUCLEOTIDE SEQUENCE</scope>
    <source>
        <strain evidence="3">6D33</strain>
    </source>
</reference>
<feature type="transmembrane region" description="Helical" evidence="1">
    <location>
        <begin position="21"/>
        <end position="45"/>
    </location>
</feature>
<dbReference type="InterPro" id="IPR012495">
    <property type="entry name" value="TadE-like_dom"/>
</dbReference>
<dbReference type="AlphaFoldDB" id="A0AAE9XTQ8"/>
<evidence type="ECO:0000259" key="2">
    <source>
        <dbReference type="Pfam" id="PF07811"/>
    </source>
</evidence>
<keyword evidence="1" id="KW-0472">Membrane</keyword>
<keyword evidence="1" id="KW-1133">Transmembrane helix</keyword>
<evidence type="ECO:0000313" key="3">
    <source>
        <dbReference type="EMBL" id="WCL55060.1"/>
    </source>
</evidence>
<dbReference type="EMBL" id="CP116805">
    <property type="protein sequence ID" value="WCL55060.1"/>
    <property type="molecule type" value="Genomic_DNA"/>
</dbReference>
<keyword evidence="4" id="KW-1185">Reference proteome</keyword>
<dbReference type="KEGG" id="gso:PH603_04710"/>
<dbReference type="RefSeq" id="WP_289504817.1">
    <property type="nucleotide sequence ID" value="NZ_CP116805.1"/>
</dbReference>
<keyword evidence="1" id="KW-0812">Transmembrane</keyword>
<organism evidence="3 4">
    <name type="scientific">Gimibacter soli</name>
    <dbReference type="NCBI Taxonomy" id="3024400"/>
    <lineage>
        <taxon>Bacteria</taxon>
        <taxon>Pseudomonadati</taxon>
        <taxon>Pseudomonadota</taxon>
        <taxon>Alphaproteobacteria</taxon>
        <taxon>Kordiimonadales</taxon>
        <taxon>Temperatibacteraceae</taxon>
        <taxon>Gimibacter</taxon>
    </lineage>
</organism>